<dbReference type="InterPro" id="IPR039424">
    <property type="entry name" value="SBP_5"/>
</dbReference>
<proteinExistence type="inferred from homology"/>
<feature type="domain" description="Solute-binding protein family 5" evidence="5">
    <location>
        <begin position="144"/>
        <end position="514"/>
    </location>
</feature>
<dbReference type="GO" id="GO:0015833">
    <property type="term" value="P:peptide transport"/>
    <property type="evidence" value="ECO:0007669"/>
    <property type="project" value="TreeGrafter"/>
</dbReference>
<gene>
    <name evidence="6" type="primary">appA</name>
    <name evidence="6" type="ORF">Pan265_08480</name>
</gene>
<keyword evidence="4" id="KW-0472">Membrane</keyword>
<accession>A0A518BVJ2</accession>
<protein>
    <submittedName>
        <fullName evidence="6">Oligopeptide-binding protein AppA</fullName>
    </submittedName>
</protein>
<organism evidence="6 7">
    <name type="scientific">Mucisphaera calidilacus</name>
    <dbReference type="NCBI Taxonomy" id="2527982"/>
    <lineage>
        <taxon>Bacteria</taxon>
        <taxon>Pseudomonadati</taxon>
        <taxon>Planctomycetota</taxon>
        <taxon>Phycisphaerae</taxon>
        <taxon>Phycisphaerales</taxon>
        <taxon>Phycisphaeraceae</taxon>
        <taxon>Mucisphaera</taxon>
    </lineage>
</organism>
<evidence type="ECO:0000313" key="7">
    <source>
        <dbReference type="Proteomes" id="UP000320386"/>
    </source>
</evidence>
<evidence type="ECO:0000256" key="4">
    <source>
        <dbReference type="SAM" id="Phobius"/>
    </source>
</evidence>
<dbReference type="AlphaFoldDB" id="A0A518BVJ2"/>
<dbReference type="Proteomes" id="UP000320386">
    <property type="component" value="Chromosome"/>
</dbReference>
<dbReference type="EMBL" id="CP036280">
    <property type="protein sequence ID" value="QDU71003.1"/>
    <property type="molecule type" value="Genomic_DNA"/>
</dbReference>
<dbReference type="InterPro" id="IPR030678">
    <property type="entry name" value="Peptide/Ni-bd"/>
</dbReference>
<reference evidence="6 7" key="1">
    <citation type="submission" date="2019-02" db="EMBL/GenBank/DDBJ databases">
        <title>Deep-cultivation of Planctomycetes and their phenomic and genomic characterization uncovers novel biology.</title>
        <authorList>
            <person name="Wiegand S."/>
            <person name="Jogler M."/>
            <person name="Boedeker C."/>
            <person name="Pinto D."/>
            <person name="Vollmers J."/>
            <person name="Rivas-Marin E."/>
            <person name="Kohn T."/>
            <person name="Peeters S.H."/>
            <person name="Heuer A."/>
            <person name="Rast P."/>
            <person name="Oberbeckmann S."/>
            <person name="Bunk B."/>
            <person name="Jeske O."/>
            <person name="Meyerdierks A."/>
            <person name="Storesund J.E."/>
            <person name="Kallscheuer N."/>
            <person name="Luecker S."/>
            <person name="Lage O.M."/>
            <person name="Pohl T."/>
            <person name="Merkel B.J."/>
            <person name="Hornburger P."/>
            <person name="Mueller R.-W."/>
            <person name="Bruemmer F."/>
            <person name="Labrenz M."/>
            <person name="Spormann A.M."/>
            <person name="Op den Camp H."/>
            <person name="Overmann J."/>
            <person name="Amann R."/>
            <person name="Jetten M.S.M."/>
            <person name="Mascher T."/>
            <person name="Medema M.H."/>
            <person name="Devos D.P."/>
            <person name="Kaster A.-K."/>
            <person name="Ovreas L."/>
            <person name="Rohde M."/>
            <person name="Galperin M.Y."/>
            <person name="Jogler C."/>
        </authorList>
    </citation>
    <scope>NUCLEOTIDE SEQUENCE [LARGE SCALE GENOMIC DNA]</scope>
    <source>
        <strain evidence="6 7">Pan265</strain>
    </source>
</reference>
<dbReference type="Gene3D" id="3.40.190.10">
    <property type="entry name" value="Periplasmic binding protein-like II"/>
    <property type="match status" value="1"/>
</dbReference>
<dbReference type="SUPFAM" id="SSF53850">
    <property type="entry name" value="Periplasmic binding protein-like II"/>
    <property type="match status" value="1"/>
</dbReference>
<comment type="similarity">
    <text evidence="1">Belongs to the bacterial solute-binding protein 5 family.</text>
</comment>
<evidence type="ECO:0000259" key="5">
    <source>
        <dbReference type="Pfam" id="PF00496"/>
    </source>
</evidence>
<dbReference type="GO" id="GO:0030288">
    <property type="term" value="C:outer membrane-bounded periplasmic space"/>
    <property type="evidence" value="ECO:0007669"/>
    <property type="project" value="UniProtKB-ARBA"/>
</dbReference>
<evidence type="ECO:0000256" key="3">
    <source>
        <dbReference type="ARBA" id="ARBA00022729"/>
    </source>
</evidence>
<dbReference type="PANTHER" id="PTHR30290">
    <property type="entry name" value="PERIPLASMIC BINDING COMPONENT OF ABC TRANSPORTER"/>
    <property type="match status" value="1"/>
</dbReference>
<keyword evidence="7" id="KW-1185">Reference proteome</keyword>
<keyword evidence="3" id="KW-0732">Signal</keyword>
<dbReference type="GO" id="GO:0043190">
    <property type="term" value="C:ATP-binding cassette (ABC) transporter complex"/>
    <property type="evidence" value="ECO:0007669"/>
    <property type="project" value="InterPro"/>
</dbReference>
<evidence type="ECO:0000313" key="6">
    <source>
        <dbReference type="EMBL" id="QDU71003.1"/>
    </source>
</evidence>
<dbReference type="PANTHER" id="PTHR30290:SF9">
    <property type="entry name" value="OLIGOPEPTIDE-BINDING PROTEIN APPA"/>
    <property type="match status" value="1"/>
</dbReference>
<dbReference type="Pfam" id="PF00496">
    <property type="entry name" value="SBP_bac_5"/>
    <property type="match status" value="1"/>
</dbReference>
<dbReference type="InterPro" id="IPR000914">
    <property type="entry name" value="SBP_5_dom"/>
</dbReference>
<keyword evidence="2" id="KW-0813">Transport</keyword>
<evidence type="ECO:0000256" key="2">
    <source>
        <dbReference type="ARBA" id="ARBA00022448"/>
    </source>
</evidence>
<dbReference type="KEGG" id="mcad:Pan265_08480"/>
<dbReference type="GO" id="GO:1904680">
    <property type="term" value="F:peptide transmembrane transporter activity"/>
    <property type="evidence" value="ECO:0007669"/>
    <property type="project" value="TreeGrafter"/>
</dbReference>
<name>A0A518BVJ2_9BACT</name>
<dbReference type="Gene3D" id="3.10.105.10">
    <property type="entry name" value="Dipeptide-binding Protein, Domain 3"/>
    <property type="match status" value="1"/>
</dbReference>
<keyword evidence="4" id="KW-0812">Transmembrane</keyword>
<feature type="transmembrane region" description="Helical" evidence="4">
    <location>
        <begin position="7"/>
        <end position="27"/>
    </location>
</feature>
<dbReference type="PIRSF" id="PIRSF002741">
    <property type="entry name" value="MppA"/>
    <property type="match status" value="1"/>
</dbReference>
<evidence type="ECO:0000256" key="1">
    <source>
        <dbReference type="ARBA" id="ARBA00005695"/>
    </source>
</evidence>
<sequence length="620" mass="71550">MDQGFRFKDVLVIVLLVGVLVTLWVGMIQNDRQWSRLNVIEDSISNQTKDLTAIRQQIAELPARGAVIEESLATTTAAPDDNSPFRRLRAVKQRPDYAQGDWLVDAFQSEVPKINELTSGDVYSRVVYTKVLEPLATYDLEKRELVPLLAEGWQMADDGLSVTVRLRRNVTFSNGDPMTADDVVYSFGLIRNANIVDGRLIQYYRHITGCEKIDDYTVRIDFEKVFYENLYRAVFGIMIHSKKFLSQYTDEQIRQHPALLLGTGPYRIADPTRYTPGETIVLLRNDRYWGVSPSLDRIVYRIIQSDQAMDLAFRNGEIDLHLPTPEQHLALLEDPVMLDRTQHFVYEQIRSGYRYIAWNQVRGGEPTLYADRRVRQALTMLLDRERVCEEIFLGFSTVTSGPFHEIGDQDDPSIEPWPYDPDRAIALLEEAGFRRDDKGTMLTPEGEPFKIQITYPAGSDLGQKIMLAFKDQYALAGINLELNPQKWALLLQSMNSKDFEAITLGWGAGGFEGDIEQMFHSRNIPNGDNRNAYSNPDLDALIEKAHVTLDREERMEIWRQCHRILHEDQPYTFLFRSKVRFWLDDRFANVHEMPVVGMNYTSTWPVPIEWYVPAEMQFRQ</sequence>
<keyword evidence="4" id="KW-1133">Transmembrane helix</keyword>